<dbReference type="InParanoid" id="A0A067QCM0"/>
<dbReference type="HOGENOM" id="CLU_059054_0_0_1"/>
<feature type="transmembrane region" description="Helical" evidence="1">
    <location>
        <begin position="160"/>
        <end position="184"/>
    </location>
</feature>
<keyword evidence="1" id="KW-1133">Transmembrane helix</keyword>
<keyword evidence="3" id="KW-1185">Reference proteome</keyword>
<feature type="transmembrane region" description="Helical" evidence="1">
    <location>
        <begin position="119"/>
        <end position="140"/>
    </location>
</feature>
<feature type="transmembrane region" description="Helical" evidence="1">
    <location>
        <begin position="196"/>
        <end position="218"/>
    </location>
</feature>
<organism evidence="2 3">
    <name type="scientific">Jaapia argillacea MUCL 33604</name>
    <dbReference type="NCBI Taxonomy" id="933084"/>
    <lineage>
        <taxon>Eukaryota</taxon>
        <taxon>Fungi</taxon>
        <taxon>Dikarya</taxon>
        <taxon>Basidiomycota</taxon>
        <taxon>Agaricomycotina</taxon>
        <taxon>Agaricomycetes</taxon>
        <taxon>Agaricomycetidae</taxon>
        <taxon>Jaapiales</taxon>
        <taxon>Jaapiaceae</taxon>
        <taxon>Jaapia</taxon>
    </lineage>
</organism>
<proteinExistence type="predicted"/>
<keyword evidence="1" id="KW-0472">Membrane</keyword>
<dbReference type="EMBL" id="KL197709">
    <property type="protein sequence ID" value="KDQ64813.1"/>
    <property type="molecule type" value="Genomic_DNA"/>
</dbReference>
<protein>
    <submittedName>
        <fullName evidence="2">Uncharacterized protein</fullName>
    </submittedName>
</protein>
<gene>
    <name evidence="2" type="ORF">JAAARDRAFT_116772</name>
</gene>
<dbReference type="AlphaFoldDB" id="A0A067QCM0"/>
<evidence type="ECO:0000313" key="3">
    <source>
        <dbReference type="Proteomes" id="UP000027265"/>
    </source>
</evidence>
<keyword evidence="1" id="KW-0812">Transmembrane</keyword>
<evidence type="ECO:0000313" key="2">
    <source>
        <dbReference type="EMBL" id="KDQ64813.1"/>
    </source>
</evidence>
<feature type="transmembrane region" description="Helical" evidence="1">
    <location>
        <begin position="20"/>
        <end position="42"/>
    </location>
</feature>
<accession>A0A067QCM0</accession>
<reference evidence="3" key="1">
    <citation type="journal article" date="2014" name="Proc. Natl. Acad. Sci. U.S.A.">
        <title>Extensive sampling of basidiomycete genomes demonstrates inadequacy of the white-rot/brown-rot paradigm for wood decay fungi.</title>
        <authorList>
            <person name="Riley R."/>
            <person name="Salamov A.A."/>
            <person name="Brown D.W."/>
            <person name="Nagy L.G."/>
            <person name="Floudas D."/>
            <person name="Held B.W."/>
            <person name="Levasseur A."/>
            <person name="Lombard V."/>
            <person name="Morin E."/>
            <person name="Otillar R."/>
            <person name="Lindquist E.A."/>
            <person name="Sun H."/>
            <person name="LaButti K.M."/>
            <person name="Schmutz J."/>
            <person name="Jabbour D."/>
            <person name="Luo H."/>
            <person name="Baker S.E."/>
            <person name="Pisabarro A.G."/>
            <person name="Walton J.D."/>
            <person name="Blanchette R.A."/>
            <person name="Henrissat B."/>
            <person name="Martin F."/>
            <person name="Cullen D."/>
            <person name="Hibbett D.S."/>
            <person name="Grigoriev I.V."/>
        </authorList>
    </citation>
    <scope>NUCLEOTIDE SEQUENCE [LARGE SCALE GENOMIC DNA]</scope>
    <source>
        <strain evidence="3">MUCL 33604</strain>
    </source>
</reference>
<dbReference type="OrthoDB" id="3197626at2759"/>
<name>A0A067QCM0_9AGAM</name>
<feature type="transmembrane region" description="Helical" evidence="1">
    <location>
        <begin position="54"/>
        <end position="80"/>
    </location>
</feature>
<dbReference type="Proteomes" id="UP000027265">
    <property type="component" value="Unassembled WGS sequence"/>
</dbReference>
<evidence type="ECO:0000256" key="1">
    <source>
        <dbReference type="SAM" id="Phobius"/>
    </source>
</evidence>
<sequence length="244" mass="27928">MPNWSDPAEIQKDGDVFTKLMFSLFGVYVWELFITSGFEWSLITGKRKFKWPMVVFFFLCRYCILWALIGLCVLSIYSLLILDQALYTFNSWCGNMTILSASTSLMLRTVALWERRWKIVVPVGILSLGQWALLWYGMFIVKAEWVPSANACVVVKNNHVFLNIVFFYTMAFDCIILLLTTAALMRQTSRSGLWDLLFRDGLVYFLVTFTCNCLPAVLNVLNLNVIMDVVATVSAPGVSTPFRR</sequence>